<dbReference type="EMBL" id="CP035807">
    <property type="protein sequence ID" value="QEN06057.1"/>
    <property type="molecule type" value="Genomic_DNA"/>
</dbReference>
<reference evidence="1 2" key="2">
    <citation type="submission" date="2019-09" db="EMBL/GenBank/DDBJ databases">
        <title>Complete Genome Sequence and Methylome Analysis of free living Spirochaetas.</title>
        <authorList>
            <person name="Leshcheva N."/>
            <person name="Mikheeva N."/>
        </authorList>
    </citation>
    <scope>NUCLEOTIDE SEQUENCE [LARGE SCALE GENOMIC DNA]</scope>
    <source>
        <strain evidence="1 2">P</strain>
    </source>
</reference>
<proteinExistence type="predicted"/>
<keyword evidence="2" id="KW-1185">Reference proteome</keyword>
<evidence type="ECO:0000313" key="2">
    <source>
        <dbReference type="Proteomes" id="UP000323824"/>
    </source>
</evidence>
<evidence type="ECO:0000313" key="1">
    <source>
        <dbReference type="EMBL" id="QEN06057.1"/>
    </source>
</evidence>
<dbReference type="Proteomes" id="UP000323824">
    <property type="component" value="Chromosome"/>
</dbReference>
<name>A0A5C1QF56_9SPIO</name>
<reference evidence="1 2" key="1">
    <citation type="submission" date="2019-02" db="EMBL/GenBank/DDBJ databases">
        <authorList>
            <person name="Fomenkov A."/>
            <person name="Dubinina G."/>
            <person name="Grabovich M."/>
            <person name="Vincze T."/>
            <person name="Roberts R.J."/>
        </authorList>
    </citation>
    <scope>NUCLEOTIDE SEQUENCE [LARGE SCALE GENOMIC DNA]</scope>
    <source>
        <strain evidence="1 2">P</strain>
    </source>
</reference>
<dbReference type="RefSeq" id="WP_149569291.1">
    <property type="nucleotide sequence ID" value="NZ_CP035807.1"/>
</dbReference>
<sequence>MDNNDSSKGLLATHQEVDSAYATNINKELDSSADIAINDNLTMKWGDLSQQFKENDLMKSDIKKNNSKAGDFLLNDGFMSLDEATEIFDNFNKTGDLNVDDLTVHFSVRYALNDNLQFNKISPSQKQSLINNDNVSMFGTNWNSLSFIKSIFMVHLVIKSGLVKMVIEN</sequence>
<protein>
    <submittedName>
        <fullName evidence="1">Uncharacterized protein</fullName>
    </submittedName>
</protein>
<accession>A0A5C1QF56</accession>
<dbReference type="AlphaFoldDB" id="A0A5C1QF56"/>
<gene>
    <name evidence="1" type="ORF">EW093_15635</name>
</gene>
<organism evidence="1 2">
    <name type="scientific">Thiospirochaeta perfilievii</name>
    <dbReference type="NCBI Taxonomy" id="252967"/>
    <lineage>
        <taxon>Bacteria</taxon>
        <taxon>Pseudomonadati</taxon>
        <taxon>Spirochaetota</taxon>
        <taxon>Spirochaetia</taxon>
        <taxon>Spirochaetales</taxon>
        <taxon>Spirochaetaceae</taxon>
        <taxon>Thiospirochaeta</taxon>
    </lineage>
</organism>
<dbReference type="KEGG" id="sper:EW093_15635"/>